<feature type="non-terminal residue" evidence="1">
    <location>
        <position position="61"/>
    </location>
</feature>
<dbReference type="InterPro" id="IPR017850">
    <property type="entry name" value="Alkaline_phosphatase_core_sf"/>
</dbReference>
<dbReference type="AlphaFoldDB" id="X0XWN3"/>
<proteinExistence type="predicted"/>
<evidence type="ECO:0000313" key="1">
    <source>
        <dbReference type="EMBL" id="GAG47784.1"/>
    </source>
</evidence>
<dbReference type="SUPFAM" id="SSF53649">
    <property type="entry name" value="Alkaline phosphatase-like"/>
    <property type="match status" value="1"/>
</dbReference>
<protein>
    <recommendedName>
        <fullName evidence="2">Sulfatase N-terminal domain-containing protein</fullName>
    </recommendedName>
</protein>
<reference evidence="1" key="1">
    <citation type="journal article" date="2014" name="Front. Microbiol.">
        <title>High frequency of phylogenetically diverse reductive dehalogenase-homologous genes in deep subseafloor sedimentary metagenomes.</title>
        <authorList>
            <person name="Kawai M."/>
            <person name="Futagami T."/>
            <person name="Toyoda A."/>
            <person name="Takaki Y."/>
            <person name="Nishi S."/>
            <person name="Hori S."/>
            <person name="Arai W."/>
            <person name="Tsubouchi T."/>
            <person name="Morono Y."/>
            <person name="Uchiyama I."/>
            <person name="Ito T."/>
            <person name="Fujiyama A."/>
            <person name="Inagaki F."/>
            <person name="Takami H."/>
        </authorList>
    </citation>
    <scope>NUCLEOTIDE SEQUENCE</scope>
    <source>
        <strain evidence="1">Expedition CK06-06</strain>
    </source>
</reference>
<dbReference type="EMBL" id="BARS01054328">
    <property type="protein sequence ID" value="GAG47784.1"/>
    <property type="molecule type" value="Genomic_DNA"/>
</dbReference>
<comment type="caution">
    <text evidence="1">The sequence shown here is derived from an EMBL/GenBank/DDBJ whole genome shotgun (WGS) entry which is preliminary data.</text>
</comment>
<sequence length="61" mass="6709">MITCCGVRRIPPSAILLLAALAISASAWAAQADQERPNVVFILTDDQRWDQLSCEGHPFLK</sequence>
<gene>
    <name evidence="1" type="ORF">S01H1_80450</name>
</gene>
<dbReference type="Gene3D" id="3.40.720.10">
    <property type="entry name" value="Alkaline Phosphatase, subunit A"/>
    <property type="match status" value="1"/>
</dbReference>
<organism evidence="1">
    <name type="scientific">marine sediment metagenome</name>
    <dbReference type="NCBI Taxonomy" id="412755"/>
    <lineage>
        <taxon>unclassified sequences</taxon>
        <taxon>metagenomes</taxon>
        <taxon>ecological metagenomes</taxon>
    </lineage>
</organism>
<evidence type="ECO:0008006" key="2">
    <source>
        <dbReference type="Google" id="ProtNLM"/>
    </source>
</evidence>
<name>X0XWN3_9ZZZZ</name>
<accession>X0XWN3</accession>